<dbReference type="AlphaFoldDB" id="A0A6P1NG45"/>
<sequence length="95" mass="9949">MSGPIDYLNQAGNGDLIAFAGGILAHICECGRIYKIGGVATGARPIRISDNGRCFFIINSSRNGGYYYAMPGSADRAGVSTSYDFTPSEAVSSDT</sequence>
<proteinExistence type="predicted"/>
<dbReference type="EMBL" id="CP047652">
    <property type="protein sequence ID" value="QHI95500.1"/>
    <property type="molecule type" value="Genomic_DNA"/>
</dbReference>
<keyword evidence="2" id="KW-1185">Reference proteome</keyword>
<evidence type="ECO:0000313" key="1">
    <source>
        <dbReference type="EMBL" id="QHI95500.1"/>
    </source>
</evidence>
<name>A0A6P1NG45_9PROT</name>
<accession>A0A6P1NG45</accession>
<protein>
    <submittedName>
        <fullName evidence="1">Uncharacterized protein</fullName>
    </submittedName>
</protein>
<dbReference type="RefSeq" id="WP_160618577.1">
    <property type="nucleotide sequence ID" value="NZ_CP047652.1"/>
</dbReference>
<dbReference type="Proteomes" id="UP000463975">
    <property type="component" value="Chromosome"/>
</dbReference>
<evidence type="ECO:0000313" key="2">
    <source>
        <dbReference type="Proteomes" id="UP000463975"/>
    </source>
</evidence>
<reference evidence="1 2" key="1">
    <citation type="submission" date="2020-01" db="EMBL/GenBank/DDBJ databases">
        <title>Genome sequencing of strain KACC 21507.</title>
        <authorList>
            <person name="Heo J."/>
            <person name="Kim S.-J."/>
            <person name="Kim J.-S."/>
            <person name="Hong S.-B."/>
            <person name="Kwon S.-W."/>
        </authorList>
    </citation>
    <scope>NUCLEOTIDE SEQUENCE [LARGE SCALE GENOMIC DNA]</scope>
    <source>
        <strain evidence="1 2">KACC 21507</strain>
    </source>
</reference>
<dbReference type="KEGG" id="bomb:GT348_03770"/>
<organism evidence="1 2">
    <name type="scientific">Aristophania vespae</name>
    <dbReference type="NCBI Taxonomy" id="2697033"/>
    <lineage>
        <taxon>Bacteria</taxon>
        <taxon>Pseudomonadati</taxon>
        <taxon>Pseudomonadota</taxon>
        <taxon>Alphaproteobacteria</taxon>
        <taxon>Acetobacterales</taxon>
        <taxon>Acetobacteraceae</taxon>
        <taxon>Aristophania</taxon>
    </lineage>
</organism>
<gene>
    <name evidence="1" type="ORF">GT348_03770</name>
</gene>